<dbReference type="Proteomes" id="UP000832041">
    <property type="component" value="Chromosome"/>
</dbReference>
<proteinExistence type="predicted"/>
<organism evidence="1 2">
    <name type="scientific">Thermobifida alba</name>
    <name type="common">Thermomonospora alba</name>
    <dbReference type="NCBI Taxonomy" id="53522"/>
    <lineage>
        <taxon>Bacteria</taxon>
        <taxon>Bacillati</taxon>
        <taxon>Actinomycetota</taxon>
        <taxon>Actinomycetes</taxon>
        <taxon>Streptosporangiales</taxon>
        <taxon>Nocardiopsidaceae</taxon>
        <taxon>Thermobifida</taxon>
    </lineage>
</organism>
<evidence type="ECO:0000313" key="2">
    <source>
        <dbReference type="Proteomes" id="UP000832041"/>
    </source>
</evidence>
<accession>A0ABY4L3V0</accession>
<dbReference type="EMBL" id="CP051627">
    <property type="protein sequence ID" value="UPT20975.1"/>
    <property type="molecule type" value="Genomic_DNA"/>
</dbReference>
<gene>
    <name evidence="1" type="ORF">FOF52_08390</name>
</gene>
<dbReference type="RefSeq" id="WP_248593272.1">
    <property type="nucleotide sequence ID" value="NZ_BAABEB010000027.1"/>
</dbReference>
<reference evidence="1 2" key="1">
    <citation type="submission" date="2020-04" db="EMBL/GenBank/DDBJ databases">
        <title>Thermobifida alba genome sequencing and assembly.</title>
        <authorList>
            <person name="Luzics S."/>
            <person name="Horvath B."/>
            <person name="Nagy I."/>
            <person name="Toth A."/>
            <person name="Nagy I."/>
            <person name="Kukolya J."/>
        </authorList>
    </citation>
    <scope>NUCLEOTIDE SEQUENCE [LARGE SCALE GENOMIC DNA]</scope>
    <source>
        <strain evidence="1 2">DSM 43795</strain>
    </source>
</reference>
<protein>
    <submittedName>
        <fullName evidence="1">Uncharacterized protein</fullName>
    </submittedName>
</protein>
<name>A0ABY4L3V0_THEAE</name>
<evidence type="ECO:0000313" key="1">
    <source>
        <dbReference type="EMBL" id="UPT20975.1"/>
    </source>
</evidence>
<sequence length="95" mass="10467">MSERREAARRLCLELDRLGVRPVPDGPTMTVTGVMDGRTQTVALRPFDARGLMWCFVWPGVESTVDPVLPVGEEPALARRVHAVLSLPELADSEL</sequence>
<keyword evidence="2" id="KW-1185">Reference proteome</keyword>